<keyword evidence="2" id="KW-1185">Reference proteome</keyword>
<dbReference type="InParanoid" id="A0A1W4WMU8"/>
<reference evidence="3" key="1">
    <citation type="submission" date="2025-08" db="UniProtKB">
        <authorList>
            <consortium name="RefSeq"/>
        </authorList>
    </citation>
    <scope>IDENTIFICATION</scope>
    <source>
        <tissue evidence="3">Entire body</tissue>
    </source>
</reference>
<sequence>MTNYIIQTVCCFMIFVSCCFGKGKFVEEKTECPKIKPVRNFDLNEMLGTWYIIQYYASSEEALPYRCMRAEFSISSLPLHVTMNFTYSFVDDPINEHLFGNITWTVPDTMQPAHWTHSEDTYEGIYNTYVLDSDYSTWALLMHCAEKSKSPRYLSSFIMSREPLLGINVISYLREKLPKYDIDLDYMFDMSQKDCDVSLMDLDVPPSLLANRILPSTRRHPLKSHHSI</sequence>
<dbReference type="GO" id="GO:0006629">
    <property type="term" value="P:lipid metabolic process"/>
    <property type="evidence" value="ECO:0007669"/>
    <property type="project" value="TreeGrafter"/>
</dbReference>
<dbReference type="GO" id="GO:0000302">
    <property type="term" value="P:response to reactive oxygen species"/>
    <property type="evidence" value="ECO:0007669"/>
    <property type="project" value="TreeGrafter"/>
</dbReference>
<dbReference type="GO" id="GO:0005737">
    <property type="term" value="C:cytoplasm"/>
    <property type="evidence" value="ECO:0007669"/>
    <property type="project" value="TreeGrafter"/>
</dbReference>
<gene>
    <name evidence="3" type="primary">LOC108734343</name>
</gene>
<feature type="signal peptide" evidence="1">
    <location>
        <begin position="1"/>
        <end position="21"/>
    </location>
</feature>
<proteinExistence type="predicted"/>
<dbReference type="CDD" id="cd00301">
    <property type="entry name" value="lipocalin_FABP"/>
    <property type="match status" value="1"/>
</dbReference>
<dbReference type="PANTHER" id="PTHR10612:SF11">
    <property type="entry name" value="KARL, ISOFORM A"/>
    <property type="match status" value="1"/>
</dbReference>
<dbReference type="FunCoup" id="A0A1W4WMU8">
    <property type="interactions" value="1"/>
</dbReference>
<dbReference type="Proteomes" id="UP000192223">
    <property type="component" value="Unplaced"/>
</dbReference>
<keyword evidence="1" id="KW-0732">Signal</keyword>
<dbReference type="InterPro" id="IPR012674">
    <property type="entry name" value="Calycin"/>
</dbReference>
<evidence type="ECO:0000313" key="3">
    <source>
        <dbReference type="RefSeq" id="XP_018321365.1"/>
    </source>
</evidence>
<dbReference type="SUPFAM" id="SSF50814">
    <property type="entry name" value="Lipocalins"/>
    <property type="match status" value="1"/>
</dbReference>
<accession>A0A1W4WMU8</accession>
<dbReference type="AlphaFoldDB" id="A0A1W4WMU8"/>
<feature type="chain" id="PRO_5010741082" evidence="1">
    <location>
        <begin position="22"/>
        <end position="228"/>
    </location>
</feature>
<name>A0A1W4WMU8_AGRPL</name>
<evidence type="ECO:0000256" key="1">
    <source>
        <dbReference type="SAM" id="SignalP"/>
    </source>
</evidence>
<dbReference type="CTD" id="32131"/>
<dbReference type="RefSeq" id="XP_018321365.1">
    <property type="nucleotide sequence ID" value="XM_018465863.2"/>
</dbReference>
<dbReference type="PANTHER" id="PTHR10612">
    <property type="entry name" value="APOLIPOPROTEIN D"/>
    <property type="match status" value="1"/>
</dbReference>
<dbReference type="GeneID" id="108734343"/>
<organism evidence="2 3">
    <name type="scientific">Agrilus planipennis</name>
    <name type="common">Emerald ash borer</name>
    <name type="synonym">Agrilus marcopoli</name>
    <dbReference type="NCBI Taxonomy" id="224129"/>
    <lineage>
        <taxon>Eukaryota</taxon>
        <taxon>Metazoa</taxon>
        <taxon>Ecdysozoa</taxon>
        <taxon>Arthropoda</taxon>
        <taxon>Hexapoda</taxon>
        <taxon>Insecta</taxon>
        <taxon>Pterygota</taxon>
        <taxon>Neoptera</taxon>
        <taxon>Endopterygota</taxon>
        <taxon>Coleoptera</taxon>
        <taxon>Polyphaga</taxon>
        <taxon>Elateriformia</taxon>
        <taxon>Buprestoidea</taxon>
        <taxon>Buprestidae</taxon>
        <taxon>Agrilinae</taxon>
        <taxon>Agrilus</taxon>
    </lineage>
</organism>
<evidence type="ECO:0000313" key="2">
    <source>
        <dbReference type="Proteomes" id="UP000192223"/>
    </source>
</evidence>
<dbReference type="KEGG" id="apln:108734343"/>
<dbReference type="Gene3D" id="2.40.128.20">
    <property type="match status" value="1"/>
</dbReference>
<dbReference type="OrthoDB" id="8186134at2759"/>
<dbReference type="FunFam" id="2.40.128.20:FF:000034">
    <property type="entry name" value="Karl, isoform A"/>
    <property type="match status" value="1"/>
</dbReference>
<protein>
    <submittedName>
        <fullName evidence="3">Lopap</fullName>
    </submittedName>
</protein>